<accession>A0A0R3MF42</accession>
<dbReference type="InterPro" id="IPR029044">
    <property type="entry name" value="Nucleotide-diphossugar_trans"/>
</dbReference>
<dbReference type="SUPFAM" id="SSF53448">
    <property type="entry name" value="Nucleotide-diphospho-sugar transferases"/>
    <property type="match status" value="1"/>
</dbReference>
<evidence type="ECO:0000313" key="2">
    <source>
        <dbReference type="EMBL" id="KRR18872.1"/>
    </source>
</evidence>
<evidence type="ECO:0000313" key="3">
    <source>
        <dbReference type="Proteomes" id="UP000052023"/>
    </source>
</evidence>
<dbReference type="Proteomes" id="UP000052023">
    <property type="component" value="Unassembled WGS sequence"/>
</dbReference>
<dbReference type="PANTHER" id="PTHR43685">
    <property type="entry name" value="GLYCOSYLTRANSFERASE"/>
    <property type="match status" value="1"/>
</dbReference>
<organism evidence="2 3">
    <name type="scientific">Bradyrhizobium retamae</name>
    <dbReference type="NCBI Taxonomy" id="1300035"/>
    <lineage>
        <taxon>Bacteria</taxon>
        <taxon>Pseudomonadati</taxon>
        <taxon>Pseudomonadota</taxon>
        <taxon>Alphaproteobacteria</taxon>
        <taxon>Hyphomicrobiales</taxon>
        <taxon>Nitrobacteraceae</taxon>
        <taxon>Bradyrhizobium</taxon>
    </lineage>
</organism>
<dbReference type="EMBL" id="LLYA01000192">
    <property type="protein sequence ID" value="KRR18872.1"/>
    <property type="molecule type" value="Genomic_DNA"/>
</dbReference>
<dbReference type="OrthoDB" id="6653642at2"/>
<name>A0A0R3MF42_9BRAD</name>
<dbReference type="InterPro" id="IPR001173">
    <property type="entry name" value="Glyco_trans_2-like"/>
</dbReference>
<proteinExistence type="predicted"/>
<sequence length="298" mass="33045">MISVIIPHLNQEAYLTVGLEALHAQRAITSKIEIIVVDNGSARLPSTVCSAWPDVRLVSESIPGPGPARNRGIREARGDILAFIDADCRADPGWLAAIEAAFADRRTRIIGGDVQVSYENPSRPTFLEPYESIYSYRNSEHIAEGFSGTGNLATLPSVVAEIGPFAGIEVAEDRDWGLRACAKGYAIRYVPEMIVFHPARKTFAELTGKWDRHIAHDYERIRPRRLGALRWLGRTIAVAGSPVVEFRTLLFSPRVSGPRERILAFLCLTAIRLYRSGRMIGVLLRDDGLKISAAWNRK</sequence>
<comment type="caution">
    <text evidence="2">The sequence shown here is derived from an EMBL/GenBank/DDBJ whole genome shotgun (WGS) entry which is preliminary data.</text>
</comment>
<dbReference type="AlphaFoldDB" id="A0A0R3MF42"/>
<dbReference type="GO" id="GO:0016740">
    <property type="term" value="F:transferase activity"/>
    <property type="evidence" value="ECO:0007669"/>
    <property type="project" value="UniProtKB-KW"/>
</dbReference>
<reference evidence="2 3" key="1">
    <citation type="submission" date="2014-03" db="EMBL/GenBank/DDBJ databases">
        <title>Bradyrhizobium valentinum sp. nov., isolated from effective nodules of Lupinus mariae-josephae, a lupine endemic of basic-lime soils in Eastern Spain.</title>
        <authorList>
            <person name="Duran D."/>
            <person name="Rey L."/>
            <person name="Navarro A."/>
            <person name="Busquets A."/>
            <person name="Imperial J."/>
            <person name="Ruiz-Argueso T."/>
        </authorList>
    </citation>
    <scope>NUCLEOTIDE SEQUENCE [LARGE SCALE GENOMIC DNA]</scope>
    <source>
        <strain evidence="2 3">Ro19</strain>
    </source>
</reference>
<feature type="domain" description="Glycosyltransferase 2-like" evidence="1">
    <location>
        <begin position="3"/>
        <end position="164"/>
    </location>
</feature>
<dbReference type="Pfam" id="PF00535">
    <property type="entry name" value="Glycos_transf_2"/>
    <property type="match status" value="1"/>
</dbReference>
<gene>
    <name evidence="2" type="ORF">CQ13_09370</name>
</gene>
<dbReference type="PANTHER" id="PTHR43685:SF2">
    <property type="entry name" value="GLYCOSYLTRANSFERASE 2-LIKE DOMAIN-CONTAINING PROTEIN"/>
    <property type="match status" value="1"/>
</dbReference>
<keyword evidence="3" id="KW-1185">Reference proteome</keyword>
<protein>
    <submittedName>
        <fullName evidence="2">Glycosyl transferase family 2</fullName>
    </submittedName>
</protein>
<dbReference type="Gene3D" id="3.90.550.10">
    <property type="entry name" value="Spore Coat Polysaccharide Biosynthesis Protein SpsA, Chain A"/>
    <property type="match status" value="1"/>
</dbReference>
<evidence type="ECO:0000259" key="1">
    <source>
        <dbReference type="Pfam" id="PF00535"/>
    </source>
</evidence>
<keyword evidence="2" id="KW-0808">Transferase</keyword>
<dbReference type="InterPro" id="IPR050834">
    <property type="entry name" value="Glycosyltransf_2"/>
</dbReference>